<dbReference type="InterPro" id="IPR011990">
    <property type="entry name" value="TPR-like_helical_dom_sf"/>
</dbReference>
<evidence type="ECO:0000313" key="2">
    <source>
        <dbReference type="Proteomes" id="UP001519460"/>
    </source>
</evidence>
<accession>A0ABD0KGC2</accession>
<dbReference type="SUPFAM" id="SSF48452">
    <property type="entry name" value="TPR-like"/>
    <property type="match status" value="1"/>
</dbReference>
<name>A0ABD0KGC2_9CAEN</name>
<keyword evidence="2" id="KW-1185">Reference proteome</keyword>
<gene>
    <name evidence="1" type="ORF">BaRGS_00022758</name>
</gene>
<sequence>MFTFVCELVYESRARWNAFRALFYHFRNLVTLFRAALQFVVLRLELERVSQEVHHLNEEGREAFNSGNPDTAISLSETAIRLIQDSPHLLPFLTEEHAVASRNIDKALLDLEKISQEACQLNNDSFEALKSGETRRAISLCKKAMTLMHKSPYFLSEQCEIVRRNLDAAYNLHDGIAVSLFQATLLAWSY</sequence>
<dbReference type="EMBL" id="JACVVK020000185">
    <property type="protein sequence ID" value="KAK7486006.1"/>
    <property type="molecule type" value="Genomic_DNA"/>
</dbReference>
<comment type="caution">
    <text evidence="1">The sequence shown here is derived from an EMBL/GenBank/DDBJ whole genome shotgun (WGS) entry which is preliminary data.</text>
</comment>
<evidence type="ECO:0000313" key="1">
    <source>
        <dbReference type="EMBL" id="KAK7486006.1"/>
    </source>
</evidence>
<reference evidence="1 2" key="1">
    <citation type="journal article" date="2023" name="Sci. Data">
        <title>Genome assembly of the Korean intertidal mud-creeper Batillaria attramentaria.</title>
        <authorList>
            <person name="Patra A.K."/>
            <person name="Ho P.T."/>
            <person name="Jun S."/>
            <person name="Lee S.J."/>
            <person name="Kim Y."/>
            <person name="Won Y.J."/>
        </authorList>
    </citation>
    <scope>NUCLEOTIDE SEQUENCE [LARGE SCALE GENOMIC DNA]</scope>
    <source>
        <strain evidence="1">Wonlab-2016</strain>
    </source>
</reference>
<protein>
    <submittedName>
        <fullName evidence="1">Uncharacterized protein</fullName>
    </submittedName>
</protein>
<dbReference type="Proteomes" id="UP001519460">
    <property type="component" value="Unassembled WGS sequence"/>
</dbReference>
<organism evidence="1 2">
    <name type="scientific">Batillaria attramentaria</name>
    <dbReference type="NCBI Taxonomy" id="370345"/>
    <lineage>
        <taxon>Eukaryota</taxon>
        <taxon>Metazoa</taxon>
        <taxon>Spiralia</taxon>
        <taxon>Lophotrochozoa</taxon>
        <taxon>Mollusca</taxon>
        <taxon>Gastropoda</taxon>
        <taxon>Caenogastropoda</taxon>
        <taxon>Sorbeoconcha</taxon>
        <taxon>Cerithioidea</taxon>
        <taxon>Batillariidae</taxon>
        <taxon>Batillaria</taxon>
    </lineage>
</organism>
<dbReference type="AlphaFoldDB" id="A0ABD0KGC2"/>
<proteinExistence type="predicted"/>
<dbReference type="Gene3D" id="1.25.40.10">
    <property type="entry name" value="Tetratricopeptide repeat domain"/>
    <property type="match status" value="1"/>
</dbReference>